<feature type="domain" description="Reverse transcriptase Ty1/copia-type" evidence="1">
    <location>
        <begin position="3"/>
        <end position="55"/>
    </location>
</feature>
<accession>A0AAW2YAJ5</accession>
<gene>
    <name evidence="2" type="ORF">Slati_0164400</name>
</gene>
<evidence type="ECO:0000259" key="1">
    <source>
        <dbReference type="Pfam" id="PF07727"/>
    </source>
</evidence>
<sequence>MAKSVRIMLAITAWYDYEIWQMDVKMAFLNGFIEEKIYMDQPKGFTVVGEEQKVSGSSNAFLVLYVDDICSLEMMSKCWGTLKHGYPLNSP</sequence>
<dbReference type="AlphaFoldDB" id="A0AAW2YAJ5"/>
<comment type="caution">
    <text evidence="2">The sequence shown here is derived from an EMBL/GenBank/DDBJ whole genome shotgun (WGS) entry which is preliminary data.</text>
</comment>
<name>A0AAW2YAJ5_9LAMI</name>
<reference evidence="2" key="2">
    <citation type="journal article" date="2024" name="Plant">
        <title>Genomic evolution and insights into agronomic trait innovations of Sesamum species.</title>
        <authorList>
            <person name="Miao H."/>
            <person name="Wang L."/>
            <person name="Qu L."/>
            <person name="Liu H."/>
            <person name="Sun Y."/>
            <person name="Le M."/>
            <person name="Wang Q."/>
            <person name="Wei S."/>
            <person name="Zheng Y."/>
            <person name="Lin W."/>
            <person name="Duan Y."/>
            <person name="Cao H."/>
            <person name="Xiong S."/>
            <person name="Wang X."/>
            <person name="Wei L."/>
            <person name="Li C."/>
            <person name="Ma Q."/>
            <person name="Ju M."/>
            <person name="Zhao R."/>
            <person name="Li G."/>
            <person name="Mu C."/>
            <person name="Tian Q."/>
            <person name="Mei H."/>
            <person name="Zhang T."/>
            <person name="Gao T."/>
            <person name="Zhang H."/>
        </authorList>
    </citation>
    <scope>NUCLEOTIDE SEQUENCE</scope>
    <source>
        <strain evidence="2">KEN1</strain>
    </source>
</reference>
<evidence type="ECO:0000313" key="2">
    <source>
        <dbReference type="EMBL" id="KAL0462768.1"/>
    </source>
</evidence>
<reference evidence="2" key="1">
    <citation type="submission" date="2020-06" db="EMBL/GenBank/DDBJ databases">
        <authorList>
            <person name="Li T."/>
            <person name="Hu X."/>
            <person name="Zhang T."/>
            <person name="Song X."/>
            <person name="Zhang H."/>
            <person name="Dai N."/>
            <person name="Sheng W."/>
            <person name="Hou X."/>
            <person name="Wei L."/>
        </authorList>
    </citation>
    <scope>NUCLEOTIDE SEQUENCE</scope>
    <source>
        <strain evidence="2">KEN1</strain>
        <tissue evidence="2">Leaf</tissue>
    </source>
</reference>
<organism evidence="2">
    <name type="scientific">Sesamum latifolium</name>
    <dbReference type="NCBI Taxonomy" id="2727402"/>
    <lineage>
        <taxon>Eukaryota</taxon>
        <taxon>Viridiplantae</taxon>
        <taxon>Streptophyta</taxon>
        <taxon>Embryophyta</taxon>
        <taxon>Tracheophyta</taxon>
        <taxon>Spermatophyta</taxon>
        <taxon>Magnoliopsida</taxon>
        <taxon>eudicotyledons</taxon>
        <taxon>Gunneridae</taxon>
        <taxon>Pentapetalae</taxon>
        <taxon>asterids</taxon>
        <taxon>lamiids</taxon>
        <taxon>Lamiales</taxon>
        <taxon>Pedaliaceae</taxon>
        <taxon>Sesamum</taxon>
    </lineage>
</organism>
<dbReference type="Pfam" id="PF07727">
    <property type="entry name" value="RVT_2"/>
    <property type="match status" value="1"/>
</dbReference>
<dbReference type="EMBL" id="JACGWN010000001">
    <property type="protein sequence ID" value="KAL0462768.1"/>
    <property type="molecule type" value="Genomic_DNA"/>
</dbReference>
<proteinExistence type="predicted"/>
<dbReference type="InterPro" id="IPR013103">
    <property type="entry name" value="RVT_2"/>
</dbReference>
<protein>
    <recommendedName>
        <fullName evidence="1">Reverse transcriptase Ty1/copia-type domain-containing protein</fullName>
    </recommendedName>
</protein>